<feature type="chain" id="PRO_5009191934" evidence="1">
    <location>
        <begin position="25"/>
        <end position="276"/>
    </location>
</feature>
<dbReference type="InParanoid" id="A0A1E7EK92"/>
<keyword evidence="3" id="KW-1185">Reference proteome</keyword>
<organism evidence="2 3">
    <name type="scientific">Fragilariopsis cylindrus CCMP1102</name>
    <dbReference type="NCBI Taxonomy" id="635003"/>
    <lineage>
        <taxon>Eukaryota</taxon>
        <taxon>Sar</taxon>
        <taxon>Stramenopiles</taxon>
        <taxon>Ochrophyta</taxon>
        <taxon>Bacillariophyta</taxon>
        <taxon>Bacillariophyceae</taxon>
        <taxon>Bacillariophycidae</taxon>
        <taxon>Bacillariales</taxon>
        <taxon>Bacillariaceae</taxon>
        <taxon>Fragilariopsis</taxon>
    </lineage>
</organism>
<protein>
    <submittedName>
        <fullName evidence="2">Uncharacterized protein</fullName>
    </submittedName>
</protein>
<dbReference type="AlphaFoldDB" id="A0A1E7EK92"/>
<gene>
    <name evidence="2" type="ORF">FRACYDRAFT_254897</name>
</gene>
<evidence type="ECO:0000313" key="2">
    <source>
        <dbReference type="EMBL" id="OEU06335.1"/>
    </source>
</evidence>
<reference evidence="2 3" key="1">
    <citation type="submission" date="2016-09" db="EMBL/GenBank/DDBJ databases">
        <title>Extensive genetic diversity and differential bi-allelic expression allows diatom success in the polar Southern Ocean.</title>
        <authorList>
            <consortium name="DOE Joint Genome Institute"/>
            <person name="Mock T."/>
            <person name="Otillar R.P."/>
            <person name="Strauss J."/>
            <person name="Dupont C."/>
            <person name="Frickenhaus S."/>
            <person name="Maumus F."/>
            <person name="Mcmullan M."/>
            <person name="Sanges R."/>
            <person name="Schmutz J."/>
            <person name="Toseland A."/>
            <person name="Valas R."/>
            <person name="Veluchamy A."/>
            <person name="Ward B.J."/>
            <person name="Allen A."/>
            <person name="Barry K."/>
            <person name="Falciatore A."/>
            <person name="Ferrante M."/>
            <person name="Fortunato A.E."/>
            <person name="Gloeckner G."/>
            <person name="Gruber A."/>
            <person name="Hipkin R."/>
            <person name="Janech M."/>
            <person name="Kroth P."/>
            <person name="Leese F."/>
            <person name="Lindquist E."/>
            <person name="Lyon B.R."/>
            <person name="Martin J."/>
            <person name="Mayer C."/>
            <person name="Parker M."/>
            <person name="Quesneville H."/>
            <person name="Raymond J."/>
            <person name="Uhlig C."/>
            <person name="Valentin K.U."/>
            <person name="Worden A.Z."/>
            <person name="Armbrust E.V."/>
            <person name="Bowler C."/>
            <person name="Green B."/>
            <person name="Moulton V."/>
            <person name="Van Oosterhout C."/>
            <person name="Grigoriev I."/>
        </authorList>
    </citation>
    <scope>NUCLEOTIDE SEQUENCE [LARGE SCALE GENOMIC DNA]</scope>
    <source>
        <strain evidence="2 3">CCMP1102</strain>
    </source>
</reference>
<dbReference type="Proteomes" id="UP000095751">
    <property type="component" value="Unassembled WGS sequence"/>
</dbReference>
<feature type="signal peptide" evidence="1">
    <location>
        <begin position="1"/>
        <end position="24"/>
    </location>
</feature>
<dbReference type="EMBL" id="KV784412">
    <property type="protein sequence ID" value="OEU06335.1"/>
    <property type="molecule type" value="Genomic_DNA"/>
</dbReference>
<keyword evidence="1" id="KW-0732">Signal</keyword>
<sequence length="276" mass="30233">MGFFWRVNCVSILIVLCFSSRADAFQSQSRSGRRSRGIQIVTTASTSFPSPSNSIFATSSHPWHLYSSSSGGRDDIDINIDTSDIQTETESEIEQIQLPQSSSQSPRRRFLSSATTATFAFAAALLDGMSRPRQAVAATPTPAEDAARTQWKQAKTTLDELLRDWSTEEWAAEVGGGDKVSTKLGTKGGVSPLYQIEKAFLKLRDSDFVDDDVFVDFQEAADDFMVTLFRADSMASSSNNKTGSGKQTPPTVFLEQSRAEVVELQKLATKLDAMVK</sequence>
<proteinExistence type="predicted"/>
<dbReference type="KEGG" id="fcy:FRACYDRAFT_254897"/>
<evidence type="ECO:0000256" key="1">
    <source>
        <dbReference type="SAM" id="SignalP"/>
    </source>
</evidence>
<accession>A0A1E7EK92</accession>
<evidence type="ECO:0000313" key="3">
    <source>
        <dbReference type="Proteomes" id="UP000095751"/>
    </source>
</evidence>
<name>A0A1E7EK92_9STRA</name>